<evidence type="ECO:0000313" key="1">
    <source>
        <dbReference type="EMBL" id="EKA62261.1"/>
    </source>
</evidence>
<sequence>MVAIATAGVAVLAGCGGDGGSTDAVAASTELGSVGTVSELKDAAIAAGYACPSWVQDNVVKLAAESGRCSDSDVFTTYLSESSRDESVQIHKAMAKETREMFADDEDADPALTDEEVLLVGPNWIINSDDAASLQADLGGQVVRY</sequence>
<dbReference type="STRING" id="1210046.B277_03008"/>
<protein>
    <submittedName>
        <fullName evidence="1">Uncharacterized protein</fullName>
    </submittedName>
</protein>
<dbReference type="EMBL" id="ALWX01000011">
    <property type="protein sequence ID" value="EKA62261.1"/>
    <property type="molecule type" value="Genomic_DNA"/>
</dbReference>
<comment type="caution">
    <text evidence="1">The sequence shown here is derived from an EMBL/GenBank/DDBJ whole genome shotgun (WGS) entry which is preliminary data.</text>
</comment>
<dbReference type="Proteomes" id="UP000288711">
    <property type="component" value="Unassembled WGS sequence"/>
</dbReference>
<dbReference type="AlphaFoldDB" id="K1E5F4"/>
<organism evidence="1 3">
    <name type="scientific">Janibacter hoylei PVAS-1</name>
    <dbReference type="NCBI Taxonomy" id="1210046"/>
    <lineage>
        <taxon>Bacteria</taxon>
        <taxon>Bacillati</taxon>
        <taxon>Actinomycetota</taxon>
        <taxon>Actinomycetes</taxon>
        <taxon>Micrococcales</taxon>
        <taxon>Intrasporangiaceae</taxon>
        <taxon>Janibacter</taxon>
    </lineage>
</organism>
<gene>
    <name evidence="1" type="ORF">B277_03008</name>
    <name evidence="2" type="ORF">CWN80_01925</name>
</gene>
<reference evidence="2 4" key="1">
    <citation type="journal article" date="2009" name="Int. J. Syst. Evol. Microbiol.">
        <title>Janibacter hoylei sp. nov., Bacillus isronensis sp. nov. and Bacillus aryabhattai sp. nov., isolated from cryotubes used for collecting air from the upper atmosphere.</title>
        <authorList>
            <person name="Shivaji S."/>
            <person name="Chaturvedi P."/>
            <person name="Begum Z."/>
            <person name="Pindi P.K."/>
            <person name="Manorama R."/>
            <person name="Padmanaban D.A."/>
            <person name="Shouche Y.S."/>
            <person name="Pawar S."/>
            <person name="Vaishampayan P."/>
            <person name="Dutt C.B."/>
            <person name="Datta G.N."/>
            <person name="Manchanda R.K."/>
            <person name="Rao U.R."/>
            <person name="Bhargava P.M."/>
            <person name="Narlikar J.V."/>
        </authorList>
    </citation>
    <scope>NUCLEOTIDE SEQUENCE [LARGE SCALE GENOMIC DNA]</scope>
    <source>
        <strain evidence="2 4">PVAS-1</strain>
    </source>
</reference>
<dbReference type="Proteomes" id="UP000004474">
    <property type="component" value="Unassembled WGS sequence"/>
</dbReference>
<accession>K1E5F4</accession>
<name>K1E5F4_9MICO</name>
<dbReference type="eggNOG" id="ENOG5031YDU">
    <property type="taxonomic scope" value="Bacteria"/>
</dbReference>
<dbReference type="RefSeq" id="WP_007924968.1">
    <property type="nucleotide sequence ID" value="NZ_ALWX01000011.1"/>
</dbReference>
<reference evidence="2" key="3">
    <citation type="submission" date="2017-11" db="EMBL/GenBank/DDBJ databases">
        <authorList>
            <person name="Seuylemezian A."/>
            <person name="Cooper K."/>
            <person name="Vaishampayan P."/>
        </authorList>
    </citation>
    <scope>NUCLEOTIDE SEQUENCE</scope>
    <source>
        <strain evidence="2">PVAS-1</strain>
    </source>
</reference>
<evidence type="ECO:0000313" key="2">
    <source>
        <dbReference type="EMBL" id="RWU85745.1"/>
    </source>
</evidence>
<evidence type="ECO:0000313" key="4">
    <source>
        <dbReference type="Proteomes" id="UP000288711"/>
    </source>
</evidence>
<keyword evidence="4" id="KW-1185">Reference proteome</keyword>
<reference evidence="1 3" key="2">
    <citation type="journal article" date="2012" name="J. Bacteriol.">
        <title>Genome Sequence of Janibacter hoylei MTCC8307, Isolated from the Stratospheric Air.</title>
        <authorList>
            <person name="Pawar S.P."/>
            <person name="Dhotre D.P."/>
            <person name="Shetty S.A."/>
            <person name="Chowdhury S.P."/>
            <person name="Chaudhari B.L."/>
            <person name="Shouche Y.S."/>
        </authorList>
    </citation>
    <scope>NUCLEOTIDE SEQUENCE [LARGE SCALE GENOMIC DNA]</scope>
    <source>
        <strain evidence="1 3">PVAS-1</strain>
    </source>
</reference>
<evidence type="ECO:0000313" key="3">
    <source>
        <dbReference type="Proteomes" id="UP000004474"/>
    </source>
</evidence>
<dbReference type="EMBL" id="PIPF01000001">
    <property type="protein sequence ID" value="RWU85745.1"/>
    <property type="molecule type" value="Genomic_DNA"/>
</dbReference>
<proteinExistence type="predicted"/>